<evidence type="ECO:0000256" key="1">
    <source>
        <dbReference type="SAM" id="Phobius"/>
    </source>
</evidence>
<keyword evidence="3" id="KW-0614">Plasmid</keyword>
<name>D2U4N7_9GAMM</name>
<organism evidence="2">
    <name type="scientific">Arsenophonus nasoniae</name>
    <name type="common">son-killer infecting Nasonia vitripennis</name>
    <dbReference type="NCBI Taxonomy" id="638"/>
    <lineage>
        <taxon>Bacteria</taxon>
        <taxon>Pseudomonadati</taxon>
        <taxon>Pseudomonadota</taxon>
        <taxon>Gammaproteobacteria</taxon>
        <taxon>Enterobacterales</taxon>
        <taxon>Morganellaceae</taxon>
        <taxon>Arsenophonus</taxon>
    </lineage>
</organism>
<feature type="transmembrane region" description="Helical" evidence="1">
    <location>
        <begin position="36"/>
        <end position="54"/>
    </location>
</feature>
<accession>D2U4N7</accession>
<keyword evidence="1" id="KW-0472">Membrane</keyword>
<dbReference type="Proteomes" id="UP000295134">
    <property type="component" value="Plasmid pArsFIN5"/>
</dbReference>
<geneLocation type="plasmid" evidence="3">
    <name>pArsFIN5</name>
</geneLocation>
<dbReference type="EMBL" id="CP038617">
    <property type="protein sequence ID" value="QBY46282.1"/>
    <property type="molecule type" value="Genomic_DNA"/>
</dbReference>
<dbReference type="EMBL" id="FN545280">
    <property type="protein sequence ID" value="CBA76605.1"/>
    <property type="molecule type" value="Genomic_DNA"/>
</dbReference>
<feature type="transmembrane region" description="Helical" evidence="1">
    <location>
        <begin position="128"/>
        <end position="149"/>
    </location>
</feature>
<evidence type="ECO:0000313" key="5">
    <source>
        <dbReference type="EMBL" id="WGM08184.1"/>
    </source>
</evidence>
<evidence type="ECO:0000313" key="4">
    <source>
        <dbReference type="EMBL" id="WGM03623.1"/>
    </source>
</evidence>
<dbReference type="Proteomes" id="UP001177595">
    <property type="component" value="Plasmid paPv4"/>
</dbReference>
<evidence type="ECO:0000313" key="7">
    <source>
        <dbReference type="Proteomes" id="UP001177592"/>
    </source>
</evidence>
<evidence type="ECO:0000313" key="6">
    <source>
        <dbReference type="Proteomes" id="UP000295134"/>
    </source>
</evidence>
<dbReference type="EMBL" id="CP123525">
    <property type="protein sequence ID" value="WGM08184.1"/>
    <property type="molecule type" value="Genomic_DNA"/>
</dbReference>
<sequence>MITHKILSKEAKELKEILKNGEMTIPTFWECCRPGLFYFVGMIFWVLFISNFTLNKETLFSLLFTGFICFFVLLAVAGTRGNYLSIPSDFRQKSICLRMIRDKLKRYIIIHLSLIIAVGILVKLYTAMFIFFDGFHLVFIVCICAIFSVDISRYQFSAFVAIIEQFKDQHKKESA</sequence>
<geneLocation type="plasmid" evidence="6">
    <name>parsfin5</name>
</geneLocation>
<geneLocation type="plasmid" evidence="4 8">
    <name>paPv4</name>
</geneLocation>
<keyword evidence="1" id="KW-1133">Transmembrane helix</keyword>
<reference evidence="2" key="1">
    <citation type="journal article" date="2010" name="Insect Mol. Biol.">
        <title>The draft genome sequence of Arsenophonus nasoniae, son-killer bacterium of Nasonia vitripennis, reveals genes associated with virulence and symbiosis.</title>
        <authorList>
            <person name="Wilkes T."/>
            <person name="Darby A.C."/>
            <person name="Choi J."/>
            <person name="Colborne J.K."/>
            <person name="Werren J.H."/>
            <person name="Hurst G.D.D."/>
        </authorList>
    </citation>
    <scope>NUCLEOTIDE SEQUENCE</scope>
</reference>
<dbReference type="AlphaFoldDB" id="D2U4N7"/>
<evidence type="ECO:0000313" key="3">
    <source>
        <dbReference type="EMBL" id="QBY46282.1"/>
    </source>
</evidence>
<reference evidence="3 6" key="2">
    <citation type="submission" date="2019-03" db="EMBL/GenBank/DDBJ databases">
        <title>Long-read sequencing reveals hyperdense prophage content in a complex bacterial symbiont genome.</title>
        <authorList>
            <person name="Frost C.L."/>
            <person name="Siozios S."/>
            <person name="Nadal-Jimenez P."/>
            <person name="Brockhurst M.A."/>
            <person name="King K.C."/>
            <person name="Darby A.C."/>
            <person name="Hurst G.D.D."/>
        </authorList>
    </citation>
    <scope>NUCLEOTIDE SEQUENCE [LARGE SCALE GENOMIC DNA]</scope>
    <source>
        <strain evidence="3 6">FIN</strain>
        <plasmid evidence="6">parsfin5</plasmid>
        <plasmid evidence="3">pArsFIN5</plasmid>
    </source>
</reference>
<dbReference type="KEGG" id="ans:ArsFIN_48930"/>
<reference evidence="4" key="3">
    <citation type="submission" date="2023-04" db="EMBL/GenBank/DDBJ databases">
        <title>Genome dynamics across the evolutionary transition to endosymbiosis.</title>
        <authorList>
            <person name="Siozios S."/>
            <person name="Nadal-Jimenez P."/>
            <person name="Azagi T."/>
            <person name="Sprong H."/>
            <person name="Frost C.L."/>
            <person name="Parratt S.R."/>
            <person name="Taylor G."/>
            <person name="Brettell L."/>
            <person name="Lew K.C."/>
            <person name="Croft L."/>
            <person name="King K.C."/>
            <person name="Brockhurst M.A."/>
            <person name="Hypsa V."/>
            <person name="Novakova E."/>
            <person name="Darby A.C."/>
            <person name="Hurst G.D.D."/>
        </authorList>
    </citation>
    <scope>NUCLEOTIDE SEQUENCE</scope>
    <source>
        <strain evidence="5">ANv_CAN</strain>
        <strain evidence="4">APv</strain>
        <plasmid evidence="5">paNv_CAN2</plasmid>
        <plasmid evidence="4">paPv4</plasmid>
    </source>
</reference>
<dbReference type="Proteomes" id="UP001177592">
    <property type="component" value="Plasmid paNv_CAN2"/>
</dbReference>
<evidence type="ECO:0000313" key="2">
    <source>
        <dbReference type="EMBL" id="CBA76605.1"/>
    </source>
</evidence>
<dbReference type="GeneID" id="39751347"/>
<dbReference type="RefSeq" id="WP_026823555.1">
    <property type="nucleotide sequence ID" value="NZ_CP038617.1"/>
</dbReference>
<feature type="transmembrane region" description="Helical" evidence="1">
    <location>
        <begin position="104"/>
        <end position="122"/>
    </location>
</feature>
<evidence type="ECO:0000313" key="8">
    <source>
        <dbReference type="Proteomes" id="UP001177595"/>
    </source>
</evidence>
<feature type="transmembrane region" description="Helical" evidence="1">
    <location>
        <begin position="60"/>
        <end position="83"/>
    </location>
</feature>
<geneLocation type="plasmid" evidence="5 7">
    <name>paNv_CAN2</name>
</geneLocation>
<gene>
    <name evidence="2" type="primary">traS</name>
    <name evidence="2" type="ORF">ARN_36630</name>
    <name evidence="3" type="ORF">ArsFIN_48930</name>
    <name evidence="4" type="ORF">QE210_19575</name>
    <name evidence="5" type="ORF">QE258_23255</name>
</gene>
<dbReference type="EMBL" id="CP123508">
    <property type="protein sequence ID" value="WGM03623.1"/>
    <property type="molecule type" value="Genomic_DNA"/>
</dbReference>
<keyword evidence="1" id="KW-0812">Transmembrane</keyword>
<proteinExistence type="predicted"/>
<keyword evidence="7" id="KW-1185">Reference proteome</keyword>
<protein>
    <submittedName>
        <fullName evidence="2">Conjugal transfer entry exclusion protein</fullName>
    </submittedName>
</protein>